<dbReference type="Pfam" id="PF04434">
    <property type="entry name" value="SWIM"/>
    <property type="match status" value="1"/>
</dbReference>
<dbReference type="eggNOG" id="ENOG502RJNC">
    <property type="taxonomic scope" value="Eukaryota"/>
</dbReference>
<evidence type="ECO:0000256" key="4">
    <source>
        <dbReference type="PROSITE-ProRule" id="PRU00325"/>
    </source>
</evidence>
<evidence type="ECO:0000313" key="7">
    <source>
        <dbReference type="Proteomes" id="UP000030689"/>
    </source>
</evidence>
<dbReference type="OMA" id="HRNETHE"/>
<dbReference type="PANTHER" id="PTHR31973">
    <property type="entry name" value="POLYPROTEIN, PUTATIVE-RELATED"/>
    <property type="match status" value="1"/>
</dbReference>
<dbReference type="EMBL" id="KI517398">
    <property type="protein sequence ID" value="ESQ50268.1"/>
    <property type="molecule type" value="Genomic_DNA"/>
</dbReference>
<organism evidence="6 7">
    <name type="scientific">Eutrema salsugineum</name>
    <name type="common">Saltwater cress</name>
    <name type="synonym">Sisymbrium salsugineum</name>
    <dbReference type="NCBI Taxonomy" id="72664"/>
    <lineage>
        <taxon>Eukaryota</taxon>
        <taxon>Viridiplantae</taxon>
        <taxon>Streptophyta</taxon>
        <taxon>Embryophyta</taxon>
        <taxon>Tracheophyta</taxon>
        <taxon>Spermatophyta</taxon>
        <taxon>Magnoliopsida</taxon>
        <taxon>eudicotyledons</taxon>
        <taxon>Gunneridae</taxon>
        <taxon>Pentapetalae</taxon>
        <taxon>rosids</taxon>
        <taxon>malvids</taxon>
        <taxon>Brassicales</taxon>
        <taxon>Brassicaceae</taxon>
        <taxon>Eutremeae</taxon>
        <taxon>Eutrema</taxon>
    </lineage>
</organism>
<evidence type="ECO:0000256" key="3">
    <source>
        <dbReference type="ARBA" id="ARBA00022833"/>
    </source>
</evidence>
<dbReference type="InterPro" id="IPR018289">
    <property type="entry name" value="MULE_transposase_dom"/>
</dbReference>
<evidence type="ECO:0000313" key="6">
    <source>
        <dbReference type="EMBL" id="ESQ50268.1"/>
    </source>
</evidence>
<protein>
    <recommendedName>
        <fullName evidence="5">SWIM-type domain-containing protein</fullName>
    </recommendedName>
</protein>
<gene>
    <name evidence="6" type="ORF">EUTSA_v10002182mg</name>
</gene>
<evidence type="ECO:0000256" key="1">
    <source>
        <dbReference type="ARBA" id="ARBA00022723"/>
    </source>
</evidence>
<proteinExistence type="predicted"/>
<dbReference type="PROSITE" id="PS50966">
    <property type="entry name" value="ZF_SWIM"/>
    <property type="match status" value="1"/>
</dbReference>
<name>V4MCQ4_EUTSA</name>
<dbReference type="InterPro" id="IPR007527">
    <property type="entry name" value="Znf_SWIM"/>
</dbReference>
<keyword evidence="3" id="KW-0862">Zinc</keyword>
<accession>V4MCQ4</accession>
<keyword evidence="7" id="KW-1185">Reference proteome</keyword>
<evidence type="ECO:0000256" key="2">
    <source>
        <dbReference type="ARBA" id="ARBA00022771"/>
    </source>
</evidence>
<keyword evidence="2 4" id="KW-0863">Zinc-finger</keyword>
<sequence length="420" mass="46970">LFHFPPPVIMERVNPVDKSFSQIPEILSQIKAANPGTVTELATAASEQGSHHFKHVFISHGASQDGFPFQRNLIVVSGAHLRRNKPLFLIVAVSQDANFQTFPLAFAVVDSQSDQSWRWFLRHLEQCFSDSKQLTVLSDGGAMVSRALTACYPEAHHVDCLRRLQLSVHLYFKVNALKSLVREAACAHTAVAFRRSFNKIKEVNPDCADYLQVVGFPRWTSYYQAGDRFNIMTAGIAQGFIHSLLPQTVGPISNLLHCYHTTAMLWFRARLHAAMDHTGVLKPGVQSYMDRISTTKSQWKVIIKSSGTCEVISTQGEIQFVSPLRRSCSCKVFNKLRIPCVHAMVASESLGVSAEALVHHCYTSVAWFESYITQLHRYQELPNAETITQVFPELLPPSTSSIAGSPTATIRMVIIFLHFI</sequence>
<dbReference type="InterPro" id="IPR006564">
    <property type="entry name" value="Znf_PMZ"/>
</dbReference>
<reference evidence="6 7" key="1">
    <citation type="journal article" date="2013" name="Front. Plant Sci.">
        <title>The Reference Genome of the Halophytic Plant Eutrema salsugineum.</title>
        <authorList>
            <person name="Yang R."/>
            <person name="Jarvis D.E."/>
            <person name="Chen H."/>
            <person name="Beilstein M.A."/>
            <person name="Grimwood J."/>
            <person name="Jenkins J."/>
            <person name="Shu S."/>
            <person name="Prochnik S."/>
            <person name="Xin M."/>
            <person name="Ma C."/>
            <person name="Schmutz J."/>
            <person name="Wing R.A."/>
            <person name="Mitchell-Olds T."/>
            <person name="Schumaker K.S."/>
            <person name="Wang X."/>
        </authorList>
    </citation>
    <scope>NUCLEOTIDE SEQUENCE [LARGE SCALE GENOMIC DNA]</scope>
</reference>
<feature type="non-terminal residue" evidence="6">
    <location>
        <position position="1"/>
    </location>
</feature>
<dbReference type="STRING" id="72664.V4MCQ4"/>
<dbReference type="Pfam" id="PF10551">
    <property type="entry name" value="MULE"/>
    <property type="match status" value="1"/>
</dbReference>
<dbReference type="Proteomes" id="UP000030689">
    <property type="component" value="Unassembled WGS sequence"/>
</dbReference>
<dbReference type="PANTHER" id="PTHR31973:SF187">
    <property type="entry name" value="MUTATOR TRANSPOSASE MUDRA PROTEIN"/>
    <property type="match status" value="1"/>
</dbReference>
<dbReference type="OrthoDB" id="1094581at2759"/>
<dbReference type="AlphaFoldDB" id="V4MCQ4"/>
<feature type="domain" description="SWIM-type" evidence="5">
    <location>
        <begin position="320"/>
        <end position="351"/>
    </location>
</feature>
<dbReference type="GO" id="GO:0008270">
    <property type="term" value="F:zinc ion binding"/>
    <property type="evidence" value="ECO:0007669"/>
    <property type="project" value="UniProtKB-KW"/>
</dbReference>
<dbReference type="KEGG" id="eus:EUTSA_v10002182mg"/>
<keyword evidence="1" id="KW-0479">Metal-binding</keyword>
<dbReference type="SMART" id="SM00575">
    <property type="entry name" value="ZnF_PMZ"/>
    <property type="match status" value="1"/>
</dbReference>
<evidence type="ECO:0000259" key="5">
    <source>
        <dbReference type="PROSITE" id="PS50966"/>
    </source>
</evidence>